<proteinExistence type="predicted"/>
<evidence type="ECO:0000259" key="2">
    <source>
        <dbReference type="Pfam" id="PF00085"/>
    </source>
</evidence>
<protein>
    <recommendedName>
        <fullName evidence="2">Thioredoxin domain-containing protein</fullName>
    </recommendedName>
</protein>
<dbReference type="Proteomes" id="UP000435112">
    <property type="component" value="Unassembled WGS sequence"/>
</dbReference>
<name>A0A6A3IQ24_9STRA</name>
<dbReference type="PANTHER" id="PTHR46115">
    <property type="entry name" value="THIOREDOXIN-LIKE PROTEIN 1"/>
    <property type="match status" value="1"/>
</dbReference>
<dbReference type="Pfam" id="PF00085">
    <property type="entry name" value="Thioredoxin"/>
    <property type="match status" value="1"/>
</dbReference>
<feature type="domain" description="Thioredoxin" evidence="2">
    <location>
        <begin position="9"/>
        <end position="96"/>
    </location>
</feature>
<dbReference type="PROSITE" id="PS00194">
    <property type="entry name" value="THIOREDOXIN_1"/>
    <property type="match status" value="1"/>
</dbReference>
<accession>A0A6A3IQ24</accession>
<evidence type="ECO:0000256" key="1">
    <source>
        <dbReference type="ARBA" id="ARBA00023157"/>
    </source>
</evidence>
<dbReference type="EMBL" id="QXFU01002775">
    <property type="protein sequence ID" value="KAE8981653.1"/>
    <property type="molecule type" value="Genomic_DNA"/>
</dbReference>
<dbReference type="Gene3D" id="3.40.30.10">
    <property type="entry name" value="Glutaredoxin"/>
    <property type="match status" value="1"/>
</dbReference>
<sequence>MELLTKVRDAEHWAQVLESSEKKLVVVDVHKDWCGPCKIVEPTYKRLATDIDHAERRVMFTTDTGSCKPRFLFFKDRKHIADVDGANAPQLEQLVKQHLPPLGNDDEET</sequence>
<dbReference type="OrthoDB" id="10263751at2759"/>
<dbReference type="InterPro" id="IPR013766">
    <property type="entry name" value="Thioredoxin_domain"/>
</dbReference>
<dbReference type="AlphaFoldDB" id="A0A6A3IQ24"/>
<comment type="caution">
    <text evidence="3">The sequence shown here is derived from an EMBL/GenBank/DDBJ whole genome shotgun (WGS) entry which is preliminary data.</text>
</comment>
<reference evidence="3 4" key="1">
    <citation type="submission" date="2018-09" db="EMBL/GenBank/DDBJ databases">
        <title>Genomic investigation of the strawberry pathogen Phytophthora fragariae indicates pathogenicity is determined by transcriptional variation in three key races.</title>
        <authorList>
            <person name="Adams T.M."/>
            <person name="Armitage A.D."/>
            <person name="Sobczyk M.K."/>
            <person name="Bates H.J."/>
            <person name="Dunwell J.M."/>
            <person name="Nellist C.F."/>
            <person name="Harrison R.J."/>
        </authorList>
    </citation>
    <scope>NUCLEOTIDE SEQUENCE [LARGE SCALE GENOMIC DNA]</scope>
    <source>
        <strain evidence="3 4">SCRP324</strain>
    </source>
</reference>
<dbReference type="SUPFAM" id="SSF52833">
    <property type="entry name" value="Thioredoxin-like"/>
    <property type="match status" value="1"/>
</dbReference>
<organism evidence="3 4">
    <name type="scientific">Phytophthora rubi</name>
    <dbReference type="NCBI Taxonomy" id="129364"/>
    <lineage>
        <taxon>Eukaryota</taxon>
        <taxon>Sar</taxon>
        <taxon>Stramenopiles</taxon>
        <taxon>Oomycota</taxon>
        <taxon>Peronosporomycetes</taxon>
        <taxon>Peronosporales</taxon>
        <taxon>Peronosporaceae</taxon>
        <taxon>Phytophthora</taxon>
    </lineage>
</organism>
<evidence type="ECO:0000313" key="3">
    <source>
        <dbReference type="EMBL" id="KAE8981653.1"/>
    </source>
</evidence>
<dbReference type="InterPro" id="IPR036249">
    <property type="entry name" value="Thioredoxin-like_sf"/>
</dbReference>
<evidence type="ECO:0000313" key="4">
    <source>
        <dbReference type="Proteomes" id="UP000435112"/>
    </source>
</evidence>
<gene>
    <name evidence="3" type="ORF">PR002_g23762</name>
</gene>
<keyword evidence="1" id="KW-1015">Disulfide bond</keyword>
<dbReference type="InterPro" id="IPR017937">
    <property type="entry name" value="Thioredoxin_CS"/>
</dbReference>